<proteinExistence type="predicted"/>
<dbReference type="EMBL" id="SSWX01000030">
    <property type="protein sequence ID" value="THJ30942.1"/>
    <property type="molecule type" value="Genomic_DNA"/>
</dbReference>
<name>A0A4V3YWE6_9BURK</name>
<dbReference type="RefSeq" id="WP_136407754.1">
    <property type="nucleotide sequence ID" value="NZ_SSWX01000030.1"/>
</dbReference>
<dbReference type="Proteomes" id="UP000306236">
    <property type="component" value="Unassembled WGS sequence"/>
</dbReference>
<gene>
    <name evidence="1" type="ORF">E8K88_16380</name>
</gene>
<keyword evidence="2" id="KW-1185">Reference proteome</keyword>
<dbReference type="Pfam" id="PF11367">
    <property type="entry name" value="Tail_completion_gp17"/>
    <property type="match status" value="1"/>
</dbReference>
<evidence type="ECO:0000313" key="1">
    <source>
        <dbReference type="EMBL" id="THJ30942.1"/>
    </source>
</evidence>
<sequence length="121" mass="13736">MTIETELFALLGSLVDGRCHPDTTPDTPVFPCIVYQSVGGQAYDYVERKPPDSENYRIQIICWTKRRAETTALALLVRQKIIEAGHAFKSAKTLGQAVSQYEEPLKLYGSRQDFSIWLKVR</sequence>
<reference evidence="1 2" key="1">
    <citation type="submission" date="2019-04" db="EMBL/GenBank/DDBJ databases">
        <title>Lampropedia sp YIM MLB12 draf genome.</title>
        <authorList>
            <person name="Wang Y.-X."/>
        </authorList>
    </citation>
    <scope>NUCLEOTIDE SEQUENCE [LARGE SCALE GENOMIC DNA]</scope>
    <source>
        <strain evidence="1 2">YIM MLB12</strain>
    </source>
</reference>
<dbReference type="AlphaFoldDB" id="A0A4V3YWE6"/>
<comment type="caution">
    <text evidence="1">The sequence shown here is derived from an EMBL/GenBank/DDBJ whole genome shotgun (WGS) entry which is preliminary data.</text>
</comment>
<dbReference type="InterPro" id="IPR021508">
    <property type="entry name" value="Gp17-like"/>
</dbReference>
<dbReference type="OrthoDB" id="8612771at2"/>
<organism evidence="1 2">
    <name type="scientific">Lampropedia aestuarii</name>
    <dbReference type="NCBI Taxonomy" id="2562762"/>
    <lineage>
        <taxon>Bacteria</taxon>
        <taxon>Pseudomonadati</taxon>
        <taxon>Pseudomonadota</taxon>
        <taxon>Betaproteobacteria</taxon>
        <taxon>Burkholderiales</taxon>
        <taxon>Comamonadaceae</taxon>
        <taxon>Lampropedia</taxon>
    </lineage>
</organism>
<accession>A0A4V3YWE6</accession>
<evidence type="ECO:0000313" key="2">
    <source>
        <dbReference type="Proteomes" id="UP000306236"/>
    </source>
</evidence>
<protein>
    <submittedName>
        <fullName evidence="1">DUF3168 domain-containing protein</fullName>
    </submittedName>
</protein>